<dbReference type="RefSeq" id="WP_354698441.1">
    <property type="nucleotide sequence ID" value="NZ_CP114014.1"/>
</dbReference>
<evidence type="ECO:0000256" key="3">
    <source>
        <dbReference type="ARBA" id="ARBA00022989"/>
    </source>
</evidence>
<evidence type="ECO:0000256" key="2">
    <source>
        <dbReference type="ARBA" id="ARBA00022692"/>
    </source>
</evidence>
<keyword evidence="3 5" id="KW-1133">Transmembrane helix</keyword>
<feature type="transmembrane region" description="Helical" evidence="5">
    <location>
        <begin position="120"/>
        <end position="137"/>
    </location>
</feature>
<evidence type="ECO:0000256" key="1">
    <source>
        <dbReference type="ARBA" id="ARBA00004141"/>
    </source>
</evidence>
<evidence type="ECO:0000256" key="5">
    <source>
        <dbReference type="SAM" id="Phobius"/>
    </source>
</evidence>
<proteinExistence type="predicted"/>
<dbReference type="PANTHER" id="PTHR43066">
    <property type="entry name" value="RHOMBOID-RELATED PROTEIN"/>
    <property type="match status" value="1"/>
</dbReference>
<organism evidence="7">
    <name type="scientific">Paraconexibacter sp. AEG42_29</name>
    <dbReference type="NCBI Taxonomy" id="2997339"/>
    <lineage>
        <taxon>Bacteria</taxon>
        <taxon>Bacillati</taxon>
        <taxon>Actinomycetota</taxon>
        <taxon>Thermoleophilia</taxon>
        <taxon>Solirubrobacterales</taxon>
        <taxon>Paraconexibacteraceae</taxon>
        <taxon>Paraconexibacter</taxon>
    </lineage>
</organism>
<feature type="transmembrane region" description="Helical" evidence="5">
    <location>
        <begin position="172"/>
        <end position="191"/>
    </location>
</feature>
<protein>
    <recommendedName>
        <fullName evidence="6">Peptidase S54 rhomboid domain-containing protein</fullName>
    </recommendedName>
</protein>
<dbReference type="AlphaFoldDB" id="A0AAU7AZW1"/>
<feature type="transmembrane region" description="Helical" evidence="5">
    <location>
        <begin position="144"/>
        <end position="166"/>
    </location>
</feature>
<feature type="domain" description="Peptidase S54 rhomboid" evidence="6">
    <location>
        <begin position="61"/>
        <end position="191"/>
    </location>
</feature>
<dbReference type="Pfam" id="PF01694">
    <property type="entry name" value="Rhomboid"/>
    <property type="match status" value="1"/>
</dbReference>
<evidence type="ECO:0000313" key="7">
    <source>
        <dbReference type="EMBL" id="XAY07238.1"/>
    </source>
</evidence>
<dbReference type="EMBL" id="CP114014">
    <property type="protein sequence ID" value="XAY07238.1"/>
    <property type="molecule type" value="Genomic_DNA"/>
</dbReference>
<dbReference type="InterPro" id="IPR035952">
    <property type="entry name" value="Rhomboid-like_sf"/>
</dbReference>
<feature type="transmembrane region" description="Helical" evidence="5">
    <location>
        <begin position="20"/>
        <end position="37"/>
    </location>
</feature>
<feature type="transmembrane region" description="Helical" evidence="5">
    <location>
        <begin position="81"/>
        <end position="114"/>
    </location>
</feature>
<keyword evidence="2 5" id="KW-0812">Transmembrane</keyword>
<dbReference type="KEGG" id="parq:DSM112329_04119"/>
<evidence type="ECO:0000259" key="6">
    <source>
        <dbReference type="Pfam" id="PF01694"/>
    </source>
</evidence>
<dbReference type="SUPFAM" id="SSF144091">
    <property type="entry name" value="Rhomboid-like"/>
    <property type="match status" value="1"/>
</dbReference>
<dbReference type="GO" id="GO:0016020">
    <property type="term" value="C:membrane"/>
    <property type="evidence" value="ECO:0007669"/>
    <property type="project" value="UniProtKB-SubCell"/>
</dbReference>
<dbReference type="GO" id="GO:0004252">
    <property type="term" value="F:serine-type endopeptidase activity"/>
    <property type="evidence" value="ECO:0007669"/>
    <property type="project" value="InterPro"/>
</dbReference>
<reference evidence="7" key="1">
    <citation type="submission" date="2022-12" db="EMBL/GenBank/DDBJ databases">
        <title>Paraconexibacter alkalitolerans sp. nov. and Baekduia alba sp. nov., isolated from soil and emended description of the genera Paraconexibacter (Chun et al., 2020) and Baekduia (An et al., 2020).</title>
        <authorList>
            <person name="Vieira S."/>
            <person name="Huber K.J."/>
            <person name="Geppert A."/>
            <person name="Wolf J."/>
            <person name="Neumann-Schaal M."/>
            <person name="Muesken M."/>
            <person name="Overmann J."/>
        </authorList>
    </citation>
    <scope>NUCLEOTIDE SEQUENCE</scope>
    <source>
        <strain evidence="7">AEG42_29</strain>
    </source>
</reference>
<dbReference type="Gene3D" id="1.20.1540.10">
    <property type="entry name" value="Rhomboid-like"/>
    <property type="match status" value="1"/>
</dbReference>
<gene>
    <name evidence="7" type="ORF">DSM112329_04119</name>
</gene>
<name>A0AAU7AZW1_9ACTN</name>
<sequence length="211" mass="22202">MSTSLHPTPADKPADPRKQGILLVFALLAVMWVVEIIDSLDDGRLERFGIEPRQLDGLEGVVAAPFLHADFSHLFGNSIPFAVLGVTIALGGAARVAIVAGIVGLVGGLGTWLVAPANTLHIGASGLVFGFAAYLIFRGLFSRSWLHLAIGVVVGFIYGTTLAGGLVPQDGISWQGHFFGGVGGVVAARFLDQREPRAPRADRRLATRSAL</sequence>
<keyword evidence="4 5" id="KW-0472">Membrane</keyword>
<accession>A0AAU7AZW1</accession>
<comment type="subcellular location">
    <subcellularLocation>
        <location evidence="1">Membrane</location>
        <topology evidence="1">Multi-pass membrane protein</topology>
    </subcellularLocation>
</comment>
<evidence type="ECO:0000256" key="4">
    <source>
        <dbReference type="ARBA" id="ARBA00023136"/>
    </source>
</evidence>
<dbReference type="InterPro" id="IPR022764">
    <property type="entry name" value="Peptidase_S54_rhomboid_dom"/>
</dbReference>